<evidence type="ECO:0000256" key="8">
    <source>
        <dbReference type="PROSITE-ProRule" id="PRU00302"/>
    </source>
</evidence>
<feature type="domain" description="Sushi" evidence="10">
    <location>
        <begin position="17"/>
        <end position="77"/>
    </location>
</feature>
<dbReference type="GO" id="GO:0042806">
    <property type="term" value="F:fucose binding"/>
    <property type="evidence" value="ECO:0007669"/>
    <property type="project" value="UniProtKB-ARBA"/>
</dbReference>
<dbReference type="SMART" id="SM00032">
    <property type="entry name" value="CCP"/>
    <property type="match status" value="1"/>
</dbReference>
<sequence>MGAMPLLLLSLLSQQLACCPVPGLPRNSVLLETDQEFRVGAAVTYACREGFHLLGSSQRVCLKNGSWAPPSLPYCLADIADPEAVSQSTSQPRGDAKLALDGNPTTCSATIRQLSPWFVVDLHDSFPIGVVKIQLPAPTDPNPGRLTVRVGNSSSGFGNPVCTAFNKETASGRPIYLPCVSREGGRYLSVHLEEFGSLSICEMVVYSEYADPATMDENRGDATTVTPQTPVTRLPETKRGPLGMKGLTGVGIGAFVLLAPICCCCWCRKCGKCCCCCKKRRSDGELAGTANSVFVLNENPRVFGYTRSWDELDRSGTVPTGFSGGTTRLQSVAAVTSPAGSVRDTDVGWF</sequence>
<dbReference type="SUPFAM" id="SSF57535">
    <property type="entry name" value="Complement control module/SCR domain"/>
    <property type="match status" value="1"/>
</dbReference>
<dbReference type="EMBL" id="JABSTR010000001">
    <property type="protein sequence ID" value="KAH9362450.1"/>
    <property type="molecule type" value="Genomic_DNA"/>
</dbReference>
<dbReference type="InterPro" id="IPR008979">
    <property type="entry name" value="Galactose-bd-like_sf"/>
</dbReference>
<keyword evidence="9" id="KW-0732">Signal</keyword>
<evidence type="ECO:0000256" key="3">
    <source>
        <dbReference type="ARBA" id="ARBA00011233"/>
    </source>
</evidence>
<keyword evidence="8" id="KW-0768">Sushi</keyword>
<evidence type="ECO:0000256" key="2">
    <source>
        <dbReference type="ARBA" id="ARBA00010147"/>
    </source>
</evidence>
<dbReference type="VEuPathDB" id="VectorBase:HLOH_059554"/>
<evidence type="ECO:0000313" key="11">
    <source>
        <dbReference type="EMBL" id="KAH9362450.1"/>
    </source>
</evidence>
<feature type="signal peptide" evidence="9">
    <location>
        <begin position="1"/>
        <end position="18"/>
    </location>
</feature>
<dbReference type="Proteomes" id="UP000821853">
    <property type="component" value="Chromosome 1"/>
</dbReference>
<dbReference type="GO" id="GO:0010185">
    <property type="term" value="P:regulation of cellular defense response"/>
    <property type="evidence" value="ECO:0007669"/>
    <property type="project" value="UniProtKB-ARBA"/>
</dbReference>
<evidence type="ECO:0000259" key="10">
    <source>
        <dbReference type="PROSITE" id="PS50923"/>
    </source>
</evidence>
<comment type="caution">
    <text evidence="11">The sequence shown here is derived from an EMBL/GenBank/DDBJ whole genome shotgun (WGS) entry which is preliminary data.</text>
</comment>
<evidence type="ECO:0000256" key="7">
    <source>
        <dbReference type="ARBA" id="ARBA00023157"/>
    </source>
</evidence>
<accession>A0A9J6FHC0</accession>
<dbReference type="Gene3D" id="2.60.120.260">
    <property type="entry name" value="Galactose-binding domain-like"/>
    <property type="match status" value="1"/>
</dbReference>
<dbReference type="GO" id="GO:0046872">
    <property type="term" value="F:metal ion binding"/>
    <property type="evidence" value="ECO:0007669"/>
    <property type="project" value="UniProtKB-KW"/>
</dbReference>
<dbReference type="PROSITE" id="PS50923">
    <property type="entry name" value="SUSHI"/>
    <property type="match status" value="1"/>
</dbReference>
<proteinExistence type="inferred from homology"/>
<evidence type="ECO:0000256" key="1">
    <source>
        <dbReference type="ARBA" id="ARBA00002219"/>
    </source>
</evidence>
<dbReference type="AlphaFoldDB" id="A0A9J6FHC0"/>
<comment type="similarity">
    <text evidence="2">Belongs to the fucolectin family.</text>
</comment>
<evidence type="ECO:0000256" key="4">
    <source>
        <dbReference type="ARBA" id="ARBA00022723"/>
    </source>
</evidence>
<keyword evidence="7" id="KW-1015">Disulfide bond</keyword>
<keyword evidence="12" id="KW-1185">Reference proteome</keyword>
<dbReference type="PANTHER" id="PTHR45713">
    <property type="entry name" value="FTP DOMAIN-CONTAINING PROTEIN"/>
    <property type="match status" value="1"/>
</dbReference>
<dbReference type="InterPro" id="IPR035976">
    <property type="entry name" value="Sushi/SCR/CCP_sf"/>
</dbReference>
<organism evidence="11 12">
    <name type="scientific">Haemaphysalis longicornis</name>
    <name type="common">Bush tick</name>
    <dbReference type="NCBI Taxonomy" id="44386"/>
    <lineage>
        <taxon>Eukaryota</taxon>
        <taxon>Metazoa</taxon>
        <taxon>Ecdysozoa</taxon>
        <taxon>Arthropoda</taxon>
        <taxon>Chelicerata</taxon>
        <taxon>Arachnida</taxon>
        <taxon>Acari</taxon>
        <taxon>Parasitiformes</taxon>
        <taxon>Ixodida</taxon>
        <taxon>Ixodoidea</taxon>
        <taxon>Ixodidae</taxon>
        <taxon>Haemaphysalinae</taxon>
        <taxon>Haemaphysalis</taxon>
    </lineage>
</organism>
<keyword evidence="4" id="KW-0479">Metal-binding</keyword>
<evidence type="ECO:0000313" key="12">
    <source>
        <dbReference type="Proteomes" id="UP000821853"/>
    </source>
</evidence>
<dbReference type="CDD" id="cd00033">
    <property type="entry name" value="CCP"/>
    <property type="match status" value="1"/>
</dbReference>
<evidence type="ECO:0000256" key="9">
    <source>
        <dbReference type="SAM" id="SignalP"/>
    </source>
</evidence>
<name>A0A9J6FHC0_HAELO</name>
<evidence type="ECO:0000256" key="6">
    <source>
        <dbReference type="ARBA" id="ARBA00022837"/>
    </source>
</evidence>
<dbReference type="OMA" id="QRCTKCC"/>
<comment type="caution">
    <text evidence="8">Lacks conserved residue(s) required for the propagation of feature annotation.</text>
</comment>
<keyword evidence="6" id="KW-0106">Calcium</keyword>
<evidence type="ECO:0000256" key="5">
    <source>
        <dbReference type="ARBA" id="ARBA00022734"/>
    </source>
</evidence>
<protein>
    <recommendedName>
        <fullName evidence="10">Sushi domain-containing protein</fullName>
    </recommendedName>
</protein>
<dbReference type="InterPro" id="IPR051941">
    <property type="entry name" value="BG_Antigen-Binding_Lectin"/>
</dbReference>
<dbReference type="Pfam" id="PF22633">
    <property type="entry name" value="F5_F8_type_C_2"/>
    <property type="match status" value="1"/>
</dbReference>
<dbReference type="Gene3D" id="2.10.70.10">
    <property type="entry name" value="Complement Module, domain 1"/>
    <property type="match status" value="1"/>
</dbReference>
<keyword evidence="5" id="KW-0430">Lectin</keyword>
<dbReference type="GO" id="GO:0001868">
    <property type="term" value="P:regulation of complement activation, lectin pathway"/>
    <property type="evidence" value="ECO:0007669"/>
    <property type="project" value="UniProtKB-ARBA"/>
</dbReference>
<comment type="function">
    <text evidence="1">Acts as a defensive agent. Recognizes blood group fucosylated oligosaccharides including A, B, H and Lewis B-type antigens. Does not recognize Lewis A antigen and has low affinity for monovalent haptens.</text>
</comment>
<dbReference type="PANTHER" id="PTHR45713:SF6">
    <property type="entry name" value="F5_8 TYPE C DOMAIN-CONTAINING PROTEIN"/>
    <property type="match status" value="1"/>
</dbReference>
<feature type="chain" id="PRO_5039921859" description="Sushi domain-containing protein" evidence="9">
    <location>
        <begin position="19"/>
        <end position="350"/>
    </location>
</feature>
<dbReference type="InterPro" id="IPR000436">
    <property type="entry name" value="Sushi_SCR_CCP_dom"/>
</dbReference>
<gene>
    <name evidence="11" type="ORF">HPB48_020140</name>
</gene>
<reference evidence="11 12" key="1">
    <citation type="journal article" date="2020" name="Cell">
        <title>Large-Scale Comparative Analyses of Tick Genomes Elucidate Their Genetic Diversity and Vector Capacities.</title>
        <authorList>
            <consortium name="Tick Genome and Microbiome Consortium (TIGMIC)"/>
            <person name="Jia N."/>
            <person name="Wang J."/>
            <person name="Shi W."/>
            <person name="Du L."/>
            <person name="Sun Y."/>
            <person name="Zhan W."/>
            <person name="Jiang J.F."/>
            <person name="Wang Q."/>
            <person name="Zhang B."/>
            <person name="Ji P."/>
            <person name="Bell-Sakyi L."/>
            <person name="Cui X.M."/>
            <person name="Yuan T.T."/>
            <person name="Jiang B.G."/>
            <person name="Yang W.F."/>
            <person name="Lam T.T."/>
            <person name="Chang Q.C."/>
            <person name="Ding S.J."/>
            <person name="Wang X.J."/>
            <person name="Zhu J.G."/>
            <person name="Ruan X.D."/>
            <person name="Zhao L."/>
            <person name="Wei J.T."/>
            <person name="Ye R.Z."/>
            <person name="Que T.C."/>
            <person name="Du C.H."/>
            <person name="Zhou Y.H."/>
            <person name="Cheng J.X."/>
            <person name="Dai P.F."/>
            <person name="Guo W.B."/>
            <person name="Han X.H."/>
            <person name="Huang E.J."/>
            <person name="Li L.F."/>
            <person name="Wei W."/>
            <person name="Gao Y.C."/>
            <person name="Liu J.Z."/>
            <person name="Shao H.Z."/>
            <person name="Wang X."/>
            <person name="Wang C.C."/>
            <person name="Yang T.C."/>
            <person name="Huo Q.B."/>
            <person name="Li W."/>
            <person name="Chen H.Y."/>
            <person name="Chen S.E."/>
            <person name="Zhou L.G."/>
            <person name="Ni X.B."/>
            <person name="Tian J.H."/>
            <person name="Sheng Y."/>
            <person name="Liu T."/>
            <person name="Pan Y.S."/>
            <person name="Xia L.Y."/>
            <person name="Li J."/>
            <person name="Zhao F."/>
            <person name="Cao W.C."/>
        </authorList>
    </citation>
    <scope>NUCLEOTIDE SEQUENCE [LARGE SCALE GENOMIC DNA]</scope>
    <source>
        <strain evidence="11">HaeL-2018</strain>
    </source>
</reference>
<dbReference type="SMART" id="SM00607">
    <property type="entry name" value="FTP"/>
    <property type="match status" value="1"/>
</dbReference>
<dbReference type="InterPro" id="IPR006585">
    <property type="entry name" value="FTP1"/>
</dbReference>
<dbReference type="Pfam" id="PF00084">
    <property type="entry name" value="Sushi"/>
    <property type="match status" value="1"/>
</dbReference>
<dbReference type="OrthoDB" id="547680at2759"/>
<comment type="subunit">
    <text evidence="3">Homotrimer.</text>
</comment>
<dbReference type="SUPFAM" id="SSF49785">
    <property type="entry name" value="Galactose-binding domain-like"/>
    <property type="match status" value="1"/>
</dbReference>